<proteinExistence type="inferred from homology"/>
<accession>A0ABV8CML4</accession>
<dbReference type="Gene3D" id="3.30.70.860">
    <property type="match status" value="1"/>
</dbReference>
<name>A0ABV8CML4_9GAMM</name>
<dbReference type="EMBL" id="JBHSAF010000007">
    <property type="protein sequence ID" value="MFC3913368.1"/>
    <property type="molecule type" value="Genomic_DNA"/>
</dbReference>
<dbReference type="InterPro" id="IPR035571">
    <property type="entry name" value="UPF0234-like_C"/>
</dbReference>
<protein>
    <submittedName>
        <fullName evidence="2">DUF406 family protein</fullName>
    </submittedName>
</protein>
<comment type="caution">
    <text evidence="2">The sequence shown here is derived from an EMBL/GenBank/DDBJ whole genome shotgun (WGS) entry which is preliminary data.</text>
</comment>
<keyword evidence="3" id="KW-1185">Reference proteome</keyword>
<reference evidence="3" key="1">
    <citation type="journal article" date="2019" name="Int. J. Syst. Evol. Microbiol.">
        <title>The Global Catalogue of Microorganisms (GCM) 10K type strain sequencing project: providing services to taxonomists for standard genome sequencing and annotation.</title>
        <authorList>
            <consortium name="The Broad Institute Genomics Platform"/>
            <consortium name="The Broad Institute Genome Sequencing Center for Infectious Disease"/>
            <person name="Wu L."/>
            <person name="Ma J."/>
        </authorList>
    </citation>
    <scope>NUCLEOTIDE SEQUENCE [LARGE SCALE GENOMIC DNA]</scope>
    <source>
        <strain evidence="3">CCUG 54939</strain>
    </source>
</reference>
<sequence>MSVQEQVQETCEACGCVAEIGSIISEGDDQVVLTVEAANAEEAEARLASFIELARAIYSDVVVAKESASSEVGVTLTCQLTFSCTAEKIIFEMRSRAI</sequence>
<dbReference type="PANTHER" id="PTHR38769">
    <property type="entry name" value="UPF0381 PROTEIN YFCZ-RELATED"/>
    <property type="match status" value="1"/>
</dbReference>
<gene>
    <name evidence="2" type="ORF">ACFOSS_07825</name>
</gene>
<dbReference type="InterPro" id="IPR005272">
    <property type="entry name" value="DUF406"/>
</dbReference>
<dbReference type="PANTHER" id="PTHR38769:SF1">
    <property type="entry name" value="UPF0381 PROTEIN YFCZ-RELATED"/>
    <property type="match status" value="1"/>
</dbReference>
<evidence type="ECO:0000256" key="1">
    <source>
        <dbReference type="ARBA" id="ARBA00006201"/>
    </source>
</evidence>
<dbReference type="Pfam" id="PF04175">
    <property type="entry name" value="DUF406"/>
    <property type="match status" value="1"/>
</dbReference>
<evidence type="ECO:0000313" key="2">
    <source>
        <dbReference type="EMBL" id="MFC3913368.1"/>
    </source>
</evidence>
<dbReference type="Proteomes" id="UP001595692">
    <property type="component" value="Unassembled WGS sequence"/>
</dbReference>
<evidence type="ECO:0000313" key="3">
    <source>
        <dbReference type="Proteomes" id="UP001595692"/>
    </source>
</evidence>
<organism evidence="2 3">
    <name type="scientific">Pseudaeromonas sharmana</name>
    <dbReference type="NCBI Taxonomy" id="328412"/>
    <lineage>
        <taxon>Bacteria</taxon>
        <taxon>Pseudomonadati</taxon>
        <taxon>Pseudomonadota</taxon>
        <taxon>Gammaproteobacteria</taxon>
        <taxon>Aeromonadales</taxon>
        <taxon>Aeromonadaceae</taxon>
        <taxon>Pseudaeromonas</taxon>
    </lineage>
</organism>
<dbReference type="RefSeq" id="WP_377151665.1">
    <property type="nucleotide sequence ID" value="NZ_JBHSAF010000007.1"/>
</dbReference>
<comment type="similarity">
    <text evidence="1">Belongs to the UPF0381 family.</text>
</comment>